<dbReference type="Gene3D" id="3.40.50.1360">
    <property type="match status" value="1"/>
</dbReference>
<dbReference type="RefSeq" id="WP_173065909.1">
    <property type="nucleotide sequence ID" value="NZ_AP022853.1"/>
</dbReference>
<name>A0A6F8VEG1_9PROT</name>
<comment type="similarity">
    <text evidence="4 7">Belongs to the glucosamine/galactosamine-6-phosphate isomerase family. 6-phosphogluconolactonase subfamily.</text>
</comment>
<organism evidence="9 10">
    <name type="scientific">Sulfurimicrobium lacus</name>
    <dbReference type="NCBI Taxonomy" id="2715678"/>
    <lineage>
        <taxon>Bacteria</taxon>
        <taxon>Pseudomonadati</taxon>
        <taxon>Pseudomonadota</taxon>
        <taxon>Betaproteobacteria</taxon>
        <taxon>Nitrosomonadales</taxon>
        <taxon>Sulfuricellaceae</taxon>
        <taxon>Sulfurimicrobium</taxon>
    </lineage>
</organism>
<dbReference type="Pfam" id="PF01182">
    <property type="entry name" value="Glucosamine_iso"/>
    <property type="match status" value="1"/>
</dbReference>
<dbReference type="GO" id="GO:0005975">
    <property type="term" value="P:carbohydrate metabolic process"/>
    <property type="evidence" value="ECO:0007669"/>
    <property type="project" value="UniProtKB-UniRule"/>
</dbReference>
<dbReference type="GO" id="GO:0006098">
    <property type="term" value="P:pentose-phosphate shunt"/>
    <property type="evidence" value="ECO:0007669"/>
    <property type="project" value="UniProtKB-UniPathway"/>
</dbReference>
<dbReference type="NCBIfam" id="TIGR01198">
    <property type="entry name" value="pgl"/>
    <property type="match status" value="1"/>
</dbReference>
<dbReference type="InterPro" id="IPR039104">
    <property type="entry name" value="6PGL"/>
</dbReference>
<dbReference type="EC" id="3.1.1.31" evidence="5 7"/>
<dbReference type="GO" id="GO:0017057">
    <property type="term" value="F:6-phosphogluconolactonase activity"/>
    <property type="evidence" value="ECO:0007669"/>
    <property type="project" value="UniProtKB-UniRule"/>
</dbReference>
<feature type="domain" description="Glucosamine/galactosamine-6-phosphate isomerase" evidence="8">
    <location>
        <begin position="15"/>
        <end position="224"/>
    </location>
</feature>
<dbReference type="InterPro" id="IPR006148">
    <property type="entry name" value="Glc/Gal-6P_isomerase"/>
</dbReference>
<dbReference type="AlphaFoldDB" id="A0A6F8VEG1"/>
<dbReference type="SUPFAM" id="SSF100950">
    <property type="entry name" value="NagB/RpiA/CoA transferase-like"/>
    <property type="match status" value="1"/>
</dbReference>
<dbReference type="PANTHER" id="PTHR11054">
    <property type="entry name" value="6-PHOSPHOGLUCONOLACTONASE"/>
    <property type="match status" value="1"/>
</dbReference>
<gene>
    <name evidence="9" type="primary">nagB</name>
    <name evidence="7" type="synonym">pgl</name>
    <name evidence="9" type="ORF">SKTS_26160</name>
</gene>
<dbReference type="PANTHER" id="PTHR11054:SF0">
    <property type="entry name" value="6-PHOSPHOGLUCONOLACTONASE"/>
    <property type="match status" value="1"/>
</dbReference>
<evidence type="ECO:0000256" key="7">
    <source>
        <dbReference type="RuleBase" id="RU365095"/>
    </source>
</evidence>
<dbReference type="KEGG" id="slac:SKTS_26160"/>
<evidence type="ECO:0000256" key="4">
    <source>
        <dbReference type="ARBA" id="ARBA00010662"/>
    </source>
</evidence>
<keyword evidence="7" id="KW-0378">Hydrolase</keyword>
<dbReference type="Proteomes" id="UP000502260">
    <property type="component" value="Chromosome"/>
</dbReference>
<dbReference type="EMBL" id="AP022853">
    <property type="protein sequence ID" value="BCB27730.1"/>
    <property type="molecule type" value="Genomic_DNA"/>
</dbReference>
<proteinExistence type="inferred from homology"/>
<dbReference type="CDD" id="cd01400">
    <property type="entry name" value="6PGL"/>
    <property type="match status" value="1"/>
</dbReference>
<keyword evidence="10" id="KW-1185">Reference proteome</keyword>
<reference evidence="10" key="1">
    <citation type="submission" date="2020-03" db="EMBL/GenBank/DDBJ databases">
        <title>Complete genome sequence of sulfur-oxidizing bacterium skT11.</title>
        <authorList>
            <person name="Kanda M."/>
            <person name="Kojima H."/>
            <person name="Fukui M."/>
        </authorList>
    </citation>
    <scope>NUCLEOTIDE SEQUENCE [LARGE SCALE GENOMIC DNA]</scope>
    <source>
        <strain evidence="10">skT11</strain>
    </source>
</reference>
<comment type="function">
    <text evidence="2 7">Hydrolysis of 6-phosphogluconolactone to 6-phosphogluconate.</text>
</comment>
<evidence type="ECO:0000256" key="3">
    <source>
        <dbReference type="ARBA" id="ARBA00004961"/>
    </source>
</evidence>
<evidence type="ECO:0000259" key="8">
    <source>
        <dbReference type="Pfam" id="PF01182"/>
    </source>
</evidence>
<evidence type="ECO:0000256" key="2">
    <source>
        <dbReference type="ARBA" id="ARBA00002681"/>
    </source>
</evidence>
<sequence>MPSAQVCVWHVYPEAALLHQRAAQGIERLAAEAITARGAFRVVLAGGNTPCAVYERLHDIKTAWQSWHIYFGDERCLPAGHAERNSTMASQAWLAHVAIPATQIHVIPAELGAEEAARRYALSIESVEKFDLVLLGLGLDGHTASLFPGQNYGSDSCQPAVLAVHQSPKPPADRVSLSAWRLSEARSVWFLVQGKDKEAAVRKWRSGEEIPAVAIEPADGVDVWIDAAALGENTN</sequence>
<evidence type="ECO:0000256" key="6">
    <source>
        <dbReference type="ARBA" id="ARBA00020337"/>
    </source>
</evidence>
<comment type="pathway">
    <text evidence="3 7">Carbohydrate degradation; pentose phosphate pathway; D-ribulose 5-phosphate from D-glucose 6-phosphate (oxidative stage): step 2/3.</text>
</comment>
<accession>A0A6F8VEG1</accession>
<comment type="catalytic activity">
    <reaction evidence="1 7">
        <text>6-phospho-D-glucono-1,5-lactone + H2O = 6-phospho-D-gluconate + H(+)</text>
        <dbReference type="Rhea" id="RHEA:12556"/>
        <dbReference type="ChEBI" id="CHEBI:15377"/>
        <dbReference type="ChEBI" id="CHEBI:15378"/>
        <dbReference type="ChEBI" id="CHEBI:57955"/>
        <dbReference type="ChEBI" id="CHEBI:58759"/>
        <dbReference type="EC" id="3.1.1.31"/>
    </reaction>
</comment>
<evidence type="ECO:0000313" key="10">
    <source>
        <dbReference type="Proteomes" id="UP000502260"/>
    </source>
</evidence>
<evidence type="ECO:0000313" key="9">
    <source>
        <dbReference type="EMBL" id="BCB27730.1"/>
    </source>
</evidence>
<dbReference type="UniPathway" id="UPA00115">
    <property type="reaction ID" value="UER00409"/>
</dbReference>
<protein>
    <recommendedName>
        <fullName evidence="6 7">6-phosphogluconolactonase</fullName>
        <shortName evidence="7">6PGL</shortName>
        <ecNumber evidence="5 7">3.1.1.31</ecNumber>
    </recommendedName>
</protein>
<evidence type="ECO:0000256" key="5">
    <source>
        <dbReference type="ARBA" id="ARBA00013198"/>
    </source>
</evidence>
<dbReference type="InterPro" id="IPR037171">
    <property type="entry name" value="NagB/RpiA_transferase-like"/>
</dbReference>
<dbReference type="InterPro" id="IPR005900">
    <property type="entry name" value="6-phosphogluconolactonase_DevB"/>
</dbReference>
<evidence type="ECO:0000256" key="1">
    <source>
        <dbReference type="ARBA" id="ARBA00000832"/>
    </source>
</evidence>